<evidence type="ECO:0000256" key="3">
    <source>
        <dbReference type="ARBA" id="ARBA00022448"/>
    </source>
</evidence>
<feature type="transmembrane region" description="Helical" evidence="8">
    <location>
        <begin position="167"/>
        <end position="186"/>
    </location>
</feature>
<keyword evidence="11" id="KW-1185">Reference proteome</keyword>
<dbReference type="InterPro" id="IPR050360">
    <property type="entry name" value="MFS_Sugar_Transporters"/>
</dbReference>
<dbReference type="Gene3D" id="1.20.1250.20">
    <property type="entry name" value="MFS general substrate transporter like domains"/>
    <property type="match status" value="1"/>
</dbReference>
<dbReference type="PANTHER" id="PTHR48022">
    <property type="entry name" value="PLASTIDIC GLUCOSE TRANSPORTER 4"/>
    <property type="match status" value="1"/>
</dbReference>
<feature type="domain" description="Major facilitator superfamily (MFS) profile" evidence="9">
    <location>
        <begin position="36"/>
        <end position="482"/>
    </location>
</feature>
<feature type="transmembrane region" description="Helical" evidence="8">
    <location>
        <begin position="32"/>
        <end position="49"/>
    </location>
</feature>
<dbReference type="GO" id="GO:0016020">
    <property type="term" value="C:membrane"/>
    <property type="evidence" value="ECO:0007669"/>
    <property type="project" value="UniProtKB-SubCell"/>
</dbReference>
<evidence type="ECO:0000313" key="10">
    <source>
        <dbReference type="EMBL" id="KAG5419268.1"/>
    </source>
</evidence>
<feature type="compositionally biased region" description="Low complexity" evidence="7">
    <location>
        <begin position="603"/>
        <end position="623"/>
    </location>
</feature>
<feature type="transmembrane region" description="Helical" evidence="8">
    <location>
        <begin position="423"/>
        <end position="446"/>
    </location>
</feature>
<protein>
    <submittedName>
        <fullName evidence="10">SNF3</fullName>
    </submittedName>
</protein>
<dbReference type="NCBIfam" id="TIGR00879">
    <property type="entry name" value="SP"/>
    <property type="match status" value="1"/>
</dbReference>
<dbReference type="SUPFAM" id="SSF103473">
    <property type="entry name" value="MFS general substrate transporter"/>
    <property type="match status" value="1"/>
</dbReference>
<evidence type="ECO:0000256" key="6">
    <source>
        <dbReference type="ARBA" id="ARBA00023136"/>
    </source>
</evidence>
<dbReference type="PANTHER" id="PTHR48022:SF16">
    <property type="entry name" value="HIGH GLUCOSE SENSOR RGT2-RELATED"/>
    <property type="match status" value="1"/>
</dbReference>
<feature type="transmembrane region" description="Helical" evidence="8">
    <location>
        <begin position="132"/>
        <end position="155"/>
    </location>
</feature>
<accession>A0A8H7ZHP6</accession>
<feature type="region of interest" description="Disordered" evidence="7">
    <location>
        <begin position="556"/>
        <end position="623"/>
    </location>
</feature>
<dbReference type="PROSITE" id="PS50850">
    <property type="entry name" value="MFS"/>
    <property type="match status" value="1"/>
</dbReference>
<feature type="transmembrane region" description="Helical" evidence="8">
    <location>
        <begin position="458"/>
        <end position="478"/>
    </location>
</feature>
<comment type="caution">
    <text evidence="10">The sequence shown here is derived from an EMBL/GenBank/DDBJ whole genome shotgun (WGS) entry which is preliminary data.</text>
</comment>
<dbReference type="GO" id="GO:0005351">
    <property type="term" value="F:carbohydrate:proton symporter activity"/>
    <property type="evidence" value="ECO:0007669"/>
    <property type="project" value="TreeGrafter"/>
</dbReference>
<dbReference type="InterPro" id="IPR036259">
    <property type="entry name" value="MFS_trans_sf"/>
</dbReference>
<sequence length="761" mass="84640">MKLWSYVDQILYDNTIEEEYYRKMRQKSSSNSAFFVGLVAAVGGFMYGYDTGLINDLLEMHYVYTHFPSNHTGFATHERAIVVASLSLGTFFGALVAPLISDNYGRKFSIIISAGIIFNIGNILQICSTEIALLSVGRLISGIAVGILSAIVPLYQAEASPKWVRGSVVFTYQWAITWGLLIASAVCQGTRKISNSGSYRIPVGIQFLWALVLSTGMLFLPESPRYYVQKDDLEKALYSLCKLRRLPEDDECLIEELVEIKANFDYERSFGKTTILDCFRSGGGRHKQKLRMFTGIGVQFFQQCSGVNFIFYYGVNFFSSAGVKNYYIMSLITYIVNVVFTVPGIILIDTVGRRPLLFWGGIGMAASNFIIAITGVSVKNSHASASLCVSFSCVFILFFASTWGGCAWALCSDIYGISIRQKGVALTAATNWLVNFVFAYITPYLIDTGSHTVRLGGKIFFIWGSLNALGTVFVYFTVYETKGLKLEEVDYMYAHCSNARVSKKFKSTKINYAQLDGNYNPIDNHMPPSTTSNELTPTEKDNDDYDVDLMIHQHHRDSDDASHFNVPPKSTHTVTSIHRCERTPSTSNDSDDRVLNMQQRKQSMASNGISSIQSSRSAANASNVSNDYQEYLESLKREYSQHYSNSANLVRKMSSSMNNSSSLHNGHEFHSRDDLGCLPGEGLQQNPTQLYGNLDCSGEVNDMTTRLPTTIIAAPFFEQPPSDSDSDSDSDEQTDEGETADHEGDGNDVKRGEEPIKKVES</sequence>
<dbReference type="RefSeq" id="XP_067548384.1">
    <property type="nucleotide sequence ID" value="XM_067691957.1"/>
</dbReference>
<feature type="transmembrane region" description="Helical" evidence="8">
    <location>
        <begin position="80"/>
        <end position="101"/>
    </location>
</feature>
<feature type="compositionally biased region" description="Basic and acidic residues" evidence="7">
    <location>
        <begin position="739"/>
        <end position="761"/>
    </location>
</feature>
<evidence type="ECO:0000259" key="9">
    <source>
        <dbReference type="PROSITE" id="PS50850"/>
    </source>
</evidence>
<dbReference type="GeneID" id="93651664"/>
<dbReference type="InterPro" id="IPR005829">
    <property type="entry name" value="Sugar_transporter_CS"/>
</dbReference>
<evidence type="ECO:0000256" key="5">
    <source>
        <dbReference type="ARBA" id="ARBA00022989"/>
    </source>
</evidence>
<evidence type="ECO:0000256" key="2">
    <source>
        <dbReference type="ARBA" id="ARBA00010992"/>
    </source>
</evidence>
<feature type="compositionally biased region" description="Acidic residues" evidence="7">
    <location>
        <begin position="724"/>
        <end position="738"/>
    </location>
</feature>
<comment type="similarity">
    <text evidence="2">Belongs to the major facilitator superfamily. Sugar transporter (TC 2.A.1.1) family.</text>
</comment>
<evidence type="ECO:0000313" key="11">
    <source>
        <dbReference type="Proteomes" id="UP000669133"/>
    </source>
</evidence>
<reference evidence="10 11" key="1">
    <citation type="submission" date="2020-12" db="EMBL/GenBank/DDBJ databases">
        <title>Effect of drift, selection, and recombination on the evolution of hybrid genomes in Candida yeast pathogens.</title>
        <authorList>
            <person name="Mixao V."/>
            <person name="Ksiezopolska E."/>
            <person name="Saus E."/>
            <person name="Boekhout T."/>
            <person name="Gacser A."/>
            <person name="Gabaldon T."/>
        </authorList>
    </citation>
    <scope>NUCLEOTIDE SEQUENCE [LARGE SCALE GENOMIC DNA]</scope>
    <source>
        <strain evidence="10 11">BP57</strain>
    </source>
</reference>
<keyword evidence="6 8" id="KW-0472">Membrane</keyword>
<proteinExistence type="inferred from homology"/>
<comment type="subcellular location">
    <subcellularLocation>
        <location evidence="1">Membrane</location>
        <topology evidence="1">Multi-pass membrane protein</topology>
    </subcellularLocation>
</comment>
<evidence type="ECO:0000256" key="7">
    <source>
        <dbReference type="SAM" id="MobiDB-lite"/>
    </source>
</evidence>
<keyword evidence="3" id="KW-0813">Transport</keyword>
<feature type="transmembrane region" description="Helical" evidence="8">
    <location>
        <begin position="356"/>
        <end position="378"/>
    </location>
</feature>
<dbReference type="Pfam" id="PF00083">
    <property type="entry name" value="Sugar_tr"/>
    <property type="match status" value="1"/>
</dbReference>
<name>A0A8H7ZHP6_9ASCO</name>
<dbReference type="InterPro" id="IPR020846">
    <property type="entry name" value="MFS_dom"/>
</dbReference>
<organism evidence="10 11">
    <name type="scientific">Candida metapsilosis</name>
    <dbReference type="NCBI Taxonomy" id="273372"/>
    <lineage>
        <taxon>Eukaryota</taxon>
        <taxon>Fungi</taxon>
        <taxon>Dikarya</taxon>
        <taxon>Ascomycota</taxon>
        <taxon>Saccharomycotina</taxon>
        <taxon>Pichiomycetes</taxon>
        <taxon>Debaryomycetaceae</taxon>
        <taxon>Candida/Lodderomyces clade</taxon>
        <taxon>Candida</taxon>
    </lineage>
</organism>
<dbReference type="PRINTS" id="PR00171">
    <property type="entry name" value="SUGRTRNSPORT"/>
</dbReference>
<feature type="transmembrane region" description="Helical" evidence="8">
    <location>
        <begin position="198"/>
        <end position="220"/>
    </location>
</feature>
<dbReference type="InterPro" id="IPR005828">
    <property type="entry name" value="MFS_sugar_transport-like"/>
</dbReference>
<dbReference type="AlphaFoldDB" id="A0A8H7ZHP6"/>
<feature type="transmembrane region" description="Helical" evidence="8">
    <location>
        <begin position="326"/>
        <end position="349"/>
    </location>
</feature>
<feature type="compositionally biased region" description="Polar residues" evidence="7">
    <location>
        <begin position="527"/>
        <end position="536"/>
    </location>
</feature>
<feature type="transmembrane region" description="Helical" evidence="8">
    <location>
        <begin position="290"/>
        <end position="314"/>
    </location>
</feature>
<dbReference type="OrthoDB" id="6612291at2759"/>
<dbReference type="InterPro" id="IPR003663">
    <property type="entry name" value="Sugar/inositol_transpt"/>
</dbReference>
<evidence type="ECO:0000256" key="1">
    <source>
        <dbReference type="ARBA" id="ARBA00004141"/>
    </source>
</evidence>
<dbReference type="PROSITE" id="PS00217">
    <property type="entry name" value="SUGAR_TRANSPORT_2"/>
    <property type="match status" value="1"/>
</dbReference>
<evidence type="ECO:0000256" key="8">
    <source>
        <dbReference type="SAM" id="Phobius"/>
    </source>
</evidence>
<feature type="region of interest" description="Disordered" evidence="7">
    <location>
        <begin position="713"/>
        <end position="761"/>
    </location>
</feature>
<dbReference type="EMBL" id="JAEOAQ010000003">
    <property type="protein sequence ID" value="KAG5419268.1"/>
    <property type="molecule type" value="Genomic_DNA"/>
</dbReference>
<feature type="region of interest" description="Disordered" evidence="7">
    <location>
        <begin position="521"/>
        <end position="542"/>
    </location>
</feature>
<feature type="transmembrane region" description="Helical" evidence="8">
    <location>
        <begin position="108"/>
        <end position="126"/>
    </location>
</feature>
<dbReference type="CDD" id="cd17356">
    <property type="entry name" value="MFS_HXT"/>
    <property type="match status" value="1"/>
</dbReference>
<keyword evidence="5 8" id="KW-1133">Transmembrane helix</keyword>
<evidence type="ECO:0000256" key="4">
    <source>
        <dbReference type="ARBA" id="ARBA00022692"/>
    </source>
</evidence>
<keyword evidence="4 8" id="KW-0812">Transmembrane</keyword>
<feature type="transmembrane region" description="Helical" evidence="8">
    <location>
        <begin position="384"/>
        <end position="411"/>
    </location>
</feature>
<gene>
    <name evidence="10" type="ORF">I9W82_003035</name>
</gene>
<dbReference type="Proteomes" id="UP000669133">
    <property type="component" value="Unassembled WGS sequence"/>
</dbReference>